<sequence>MIQKFAKEYKESITLAYFCGNLLLTIVVFVVGTIYFWHRDRRDQERRLQEDREYQNRRDQEDRRDHRRREWRQFAERIYADYSKLKSKDIPKKIAKVKNTFEAILIHSTVTGLDVLRYMLTDDNYRNFASNSPQLKALREDLHMIFVPLNICSSLLLLGEVPINIKEELRLVVEELGNVAEPFLTGEEQRVALKCLEHFGSNRSSNAVTEHFERGVRELDVRIKAIAPYVNSLQFGGADAKKFQYSFPGVGIALEDCDYSECRKFSLNLKGKMIMENGRENLEFLLQLHKDLESKGLMAHFARIFREQMAELPVESIEQISDEVILTKLLHEVRLCIHLILSENLSMVDNERVQGNMNRLRKIHEEVTAFQPLKGQIKYLCQRFRADLDVIERDPPDHLNNEDFVTKFRQLYLETFCEMIISKKPNSG</sequence>
<reference evidence="3 4" key="1">
    <citation type="submission" date="2022-05" db="EMBL/GenBank/DDBJ databases">
        <authorList>
            <consortium name="Genoscope - CEA"/>
            <person name="William W."/>
        </authorList>
    </citation>
    <scope>NUCLEOTIDE SEQUENCE [LARGE SCALE GENOMIC DNA]</scope>
</reference>
<feature type="compositionally biased region" description="Basic and acidic residues" evidence="1">
    <location>
        <begin position="47"/>
        <end position="64"/>
    </location>
</feature>
<evidence type="ECO:0000313" key="4">
    <source>
        <dbReference type="Proteomes" id="UP001159428"/>
    </source>
</evidence>
<keyword evidence="4" id="KW-1185">Reference proteome</keyword>
<feature type="region of interest" description="Disordered" evidence="1">
    <location>
        <begin position="47"/>
        <end position="66"/>
    </location>
</feature>
<feature type="non-terminal residue" evidence="3">
    <location>
        <position position="428"/>
    </location>
</feature>
<keyword evidence="2" id="KW-1133">Transmembrane helix</keyword>
<organism evidence="3 4">
    <name type="scientific">Pocillopora meandrina</name>
    <dbReference type="NCBI Taxonomy" id="46732"/>
    <lineage>
        <taxon>Eukaryota</taxon>
        <taxon>Metazoa</taxon>
        <taxon>Cnidaria</taxon>
        <taxon>Anthozoa</taxon>
        <taxon>Hexacorallia</taxon>
        <taxon>Scleractinia</taxon>
        <taxon>Astrocoeniina</taxon>
        <taxon>Pocilloporidae</taxon>
        <taxon>Pocillopora</taxon>
    </lineage>
</organism>
<evidence type="ECO:0000313" key="3">
    <source>
        <dbReference type="EMBL" id="CAH3112934.1"/>
    </source>
</evidence>
<feature type="transmembrane region" description="Helical" evidence="2">
    <location>
        <begin position="15"/>
        <end position="37"/>
    </location>
</feature>
<evidence type="ECO:0000256" key="1">
    <source>
        <dbReference type="SAM" id="MobiDB-lite"/>
    </source>
</evidence>
<name>A0AAU9WFI4_9CNID</name>
<gene>
    <name evidence="3" type="ORF">PMEA_00004717</name>
</gene>
<dbReference type="AlphaFoldDB" id="A0AAU9WFI4"/>
<protein>
    <submittedName>
        <fullName evidence="3">Uncharacterized protein</fullName>
    </submittedName>
</protein>
<keyword evidence="2" id="KW-0812">Transmembrane</keyword>
<accession>A0AAU9WFI4</accession>
<proteinExistence type="predicted"/>
<evidence type="ECO:0000256" key="2">
    <source>
        <dbReference type="SAM" id="Phobius"/>
    </source>
</evidence>
<comment type="caution">
    <text evidence="3">The sequence shown here is derived from an EMBL/GenBank/DDBJ whole genome shotgun (WGS) entry which is preliminary data.</text>
</comment>
<keyword evidence="2" id="KW-0472">Membrane</keyword>
<dbReference type="EMBL" id="CALNXJ010000013">
    <property type="protein sequence ID" value="CAH3112934.1"/>
    <property type="molecule type" value="Genomic_DNA"/>
</dbReference>
<dbReference type="Proteomes" id="UP001159428">
    <property type="component" value="Unassembled WGS sequence"/>
</dbReference>